<protein>
    <submittedName>
        <fullName evidence="7">8536_t:CDS:1</fullName>
    </submittedName>
</protein>
<dbReference type="InterPro" id="IPR027417">
    <property type="entry name" value="P-loop_NTPase"/>
</dbReference>
<comment type="caution">
    <text evidence="7">The sequence shown here is derived from an EMBL/GenBank/DDBJ whole genome shotgun (WGS) entry which is preliminary data.</text>
</comment>
<sequence>MNWAKDYLNEKLVNLEIEHEGYKIETTEIIECSGDADLNQRKGKFIPIIDLEVELKWKVNDDPSDKDVIRKIIREKLGPLMNEKVKNFGNDMLEKSTKESTTQESTKKSLSKTSLGNVTTIKETVELQTSADQVYETLLDPGRVAAWTRSRPDIFRQIGTSFSLFDGNITGTILELVPNEKIVQKWRLKTWPEGDTDLFVVVLGERIIVKNDTIPFDEINVTLLKEFIREERDNIISSYKMVLWKVEIEVTNDNIKKLKNIKTDIKSEFKGVKLKEFDLVNEIFSGAPPEEHINIIVQLSSTTDMPKNKIGLSRLGGLGGTLVNGVESGMSYEGVDLKHIENICQRKETINRLLNDLEKKNIILIRSPPMTGKTSLAQLLEYSILESEDGKVILIVDEAQVISYPQNVIEPRYGGSIFWNSFKGIQQLKIVAFSVYGYYGTYTDSGHHSILTILPQSILSEENTWGFADQRFTIEEFKDYFNNFCKNRLQILKKESILPLCYYVGEITAFHPGLVTFTMNQICEKFIKWPSLEFDDDTRACPQVEYMSKEEKKIADKVLFNKSPKVYSGSIPNNNNQIIMTYFLVDIKTENGYSTLNFPAPLLRAIYFRDRFGYVIQDFSDYLKWSNSRPKEIEFKDFLKLVFTKMYPMTLQNSRDKGEDDRLFERVWKMEFYCASIQVLPMNALITVDVGKVFGSTGYVDFYINEPYNWIIELLRDEEKMIQHQQRFQEGDISEPIFKHIKQWAIIDIRNSDKKVPKPEKLKENNIYVHCAENFEFVQLIYPNGNIEDVQLLGEENRLGYDISEFLDSKEID</sequence>
<evidence type="ECO:0000313" key="8">
    <source>
        <dbReference type="Proteomes" id="UP000789706"/>
    </source>
</evidence>
<evidence type="ECO:0000313" key="7">
    <source>
        <dbReference type="EMBL" id="CAG8439538.1"/>
    </source>
</evidence>
<dbReference type="Pfam" id="PF20147">
    <property type="entry name" value="Crinkler"/>
    <property type="match status" value="1"/>
</dbReference>
<dbReference type="SMART" id="SM01000">
    <property type="entry name" value="Aha1_N"/>
    <property type="match status" value="1"/>
</dbReference>
<dbReference type="InterPro" id="IPR045379">
    <property type="entry name" value="Crinkler_N"/>
</dbReference>
<feature type="domain" description="Activator of Hsp90 ATPase AHSA1-like N-terminal" evidence="6">
    <location>
        <begin position="2"/>
        <end position="95"/>
    </location>
</feature>
<dbReference type="GO" id="GO:0001671">
    <property type="term" value="F:ATPase activator activity"/>
    <property type="evidence" value="ECO:0007669"/>
    <property type="project" value="InterPro"/>
</dbReference>
<dbReference type="Proteomes" id="UP000789706">
    <property type="component" value="Unassembled WGS sequence"/>
</dbReference>
<accession>A0A9N8V1S4</accession>
<dbReference type="InterPro" id="IPR013538">
    <property type="entry name" value="ASHA1/2-like_C"/>
</dbReference>
<keyword evidence="8" id="KW-1185">Reference proteome</keyword>
<dbReference type="Gene3D" id="3.15.10.20">
    <property type="entry name" value="Activator of Hsp90 ATPase Aha1, N-terminal domain"/>
    <property type="match status" value="1"/>
</dbReference>
<name>A0A9N8V1S4_9GLOM</name>
<dbReference type="PANTHER" id="PTHR13009:SF22">
    <property type="entry name" value="LD43819P"/>
    <property type="match status" value="1"/>
</dbReference>
<dbReference type="EMBL" id="CAJVPK010000057">
    <property type="protein sequence ID" value="CAG8439538.1"/>
    <property type="molecule type" value="Genomic_DNA"/>
</dbReference>
<dbReference type="Gene3D" id="3.30.530.20">
    <property type="match status" value="1"/>
</dbReference>
<dbReference type="GO" id="GO:0006457">
    <property type="term" value="P:protein folding"/>
    <property type="evidence" value="ECO:0007669"/>
    <property type="project" value="TreeGrafter"/>
</dbReference>
<organism evidence="7 8">
    <name type="scientific">Diversispora eburnea</name>
    <dbReference type="NCBI Taxonomy" id="1213867"/>
    <lineage>
        <taxon>Eukaryota</taxon>
        <taxon>Fungi</taxon>
        <taxon>Fungi incertae sedis</taxon>
        <taxon>Mucoromycota</taxon>
        <taxon>Glomeromycotina</taxon>
        <taxon>Glomeromycetes</taxon>
        <taxon>Diversisporales</taxon>
        <taxon>Diversisporaceae</taxon>
        <taxon>Diversispora</taxon>
    </lineage>
</organism>
<evidence type="ECO:0000256" key="4">
    <source>
        <dbReference type="ARBA" id="ARBA00022525"/>
    </source>
</evidence>
<dbReference type="InterPro" id="IPR015310">
    <property type="entry name" value="AHSA1-like_N"/>
</dbReference>
<dbReference type="SUPFAM" id="SSF52540">
    <property type="entry name" value="P-loop containing nucleoside triphosphate hydrolases"/>
    <property type="match status" value="1"/>
</dbReference>
<evidence type="ECO:0000256" key="5">
    <source>
        <dbReference type="SAM" id="MobiDB-lite"/>
    </source>
</evidence>
<dbReference type="OrthoDB" id="2364732at2759"/>
<dbReference type="InterPro" id="IPR023393">
    <property type="entry name" value="START-like_dom_sf"/>
</dbReference>
<keyword evidence="4" id="KW-0964">Secreted</keyword>
<dbReference type="Pfam" id="PF08327">
    <property type="entry name" value="AHSA1"/>
    <property type="match status" value="1"/>
</dbReference>
<proteinExistence type="inferred from homology"/>
<feature type="region of interest" description="Disordered" evidence="5">
    <location>
        <begin position="93"/>
        <end position="113"/>
    </location>
</feature>
<evidence type="ECO:0000259" key="6">
    <source>
        <dbReference type="SMART" id="SM01000"/>
    </source>
</evidence>
<gene>
    <name evidence="7" type="ORF">DEBURN_LOCUS1323</name>
</gene>
<comment type="similarity">
    <text evidence="3">Belongs to the AHA1 family.</text>
</comment>
<dbReference type="InterPro" id="IPR036338">
    <property type="entry name" value="Aha1"/>
</dbReference>
<evidence type="ECO:0000256" key="2">
    <source>
        <dbReference type="ARBA" id="ARBA00004613"/>
    </source>
</evidence>
<dbReference type="GO" id="GO:0005576">
    <property type="term" value="C:extracellular region"/>
    <property type="evidence" value="ECO:0007669"/>
    <property type="project" value="UniProtKB-SubCell"/>
</dbReference>
<dbReference type="GO" id="GO:0051087">
    <property type="term" value="F:protein-folding chaperone binding"/>
    <property type="evidence" value="ECO:0007669"/>
    <property type="project" value="InterPro"/>
</dbReference>
<dbReference type="Pfam" id="PF09229">
    <property type="entry name" value="Aha1_N"/>
    <property type="match status" value="1"/>
</dbReference>
<dbReference type="AlphaFoldDB" id="A0A9N8V1S4"/>
<comment type="subcellular location">
    <subcellularLocation>
        <location evidence="1">Host cell</location>
    </subcellularLocation>
    <subcellularLocation>
        <location evidence="2">Secreted</location>
    </subcellularLocation>
</comment>
<dbReference type="GO" id="GO:0043657">
    <property type="term" value="C:host cell"/>
    <property type="evidence" value="ECO:0007669"/>
    <property type="project" value="UniProtKB-SubCell"/>
</dbReference>
<dbReference type="PANTHER" id="PTHR13009">
    <property type="entry name" value="HEAT SHOCK PROTEIN 90 HSP90 CO-CHAPERONE AHA-1"/>
    <property type="match status" value="1"/>
</dbReference>
<dbReference type="SUPFAM" id="SSF55961">
    <property type="entry name" value="Bet v1-like"/>
    <property type="match status" value="1"/>
</dbReference>
<evidence type="ECO:0000256" key="3">
    <source>
        <dbReference type="ARBA" id="ARBA00006817"/>
    </source>
</evidence>
<dbReference type="SUPFAM" id="SSF103111">
    <property type="entry name" value="Activator of Hsp90 ATPase, Aha1"/>
    <property type="match status" value="1"/>
</dbReference>
<reference evidence="7" key="1">
    <citation type="submission" date="2021-06" db="EMBL/GenBank/DDBJ databases">
        <authorList>
            <person name="Kallberg Y."/>
            <person name="Tangrot J."/>
            <person name="Rosling A."/>
        </authorList>
    </citation>
    <scope>NUCLEOTIDE SEQUENCE</scope>
    <source>
        <strain evidence="7">AZ414A</strain>
    </source>
</reference>
<evidence type="ECO:0000256" key="1">
    <source>
        <dbReference type="ARBA" id="ARBA00004340"/>
    </source>
</evidence>
<dbReference type="GO" id="GO:0005829">
    <property type="term" value="C:cytosol"/>
    <property type="evidence" value="ECO:0007669"/>
    <property type="project" value="TreeGrafter"/>
</dbReference>